<dbReference type="Proteomes" id="UP001234297">
    <property type="component" value="Chromosome 8"/>
</dbReference>
<name>A0ACC2LG32_PERAE</name>
<comment type="caution">
    <text evidence="1">The sequence shown here is derived from an EMBL/GenBank/DDBJ whole genome shotgun (WGS) entry which is preliminary data.</text>
</comment>
<organism evidence="1 2">
    <name type="scientific">Persea americana</name>
    <name type="common">Avocado</name>
    <dbReference type="NCBI Taxonomy" id="3435"/>
    <lineage>
        <taxon>Eukaryota</taxon>
        <taxon>Viridiplantae</taxon>
        <taxon>Streptophyta</taxon>
        <taxon>Embryophyta</taxon>
        <taxon>Tracheophyta</taxon>
        <taxon>Spermatophyta</taxon>
        <taxon>Magnoliopsida</taxon>
        <taxon>Magnoliidae</taxon>
        <taxon>Laurales</taxon>
        <taxon>Lauraceae</taxon>
        <taxon>Persea</taxon>
    </lineage>
</organism>
<keyword evidence="2" id="KW-1185">Reference proteome</keyword>
<gene>
    <name evidence="1" type="ORF">MRB53_025766</name>
</gene>
<proteinExistence type="predicted"/>
<evidence type="ECO:0000313" key="1">
    <source>
        <dbReference type="EMBL" id="KAJ8632430.1"/>
    </source>
</evidence>
<protein>
    <submittedName>
        <fullName evidence="1">Uncharacterized protein</fullName>
    </submittedName>
</protein>
<evidence type="ECO:0000313" key="2">
    <source>
        <dbReference type="Proteomes" id="UP001234297"/>
    </source>
</evidence>
<accession>A0ACC2LG32</accession>
<reference evidence="1 2" key="1">
    <citation type="journal article" date="2022" name="Hortic Res">
        <title>A haplotype resolved chromosomal level avocado genome allows analysis of novel avocado genes.</title>
        <authorList>
            <person name="Nath O."/>
            <person name="Fletcher S.J."/>
            <person name="Hayward A."/>
            <person name="Shaw L.M."/>
            <person name="Masouleh A.K."/>
            <person name="Furtado A."/>
            <person name="Henry R.J."/>
            <person name="Mitter N."/>
        </authorList>
    </citation>
    <scope>NUCLEOTIDE SEQUENCE [LARGE SCALE GENOMIC DNA]</scope>
    <source>
        <strain evidence="2">cv. Hass</strain>
    </source>
</reference>
<sequence>MLLLQLIRSDLFNHSPHLKYTYVWFKYNGFIEAADIISFLKLRNQKQPKDTPMNMNFYMQIAKNVGLKESQKGSNFLFSPVSIHVVLSMVTAEPDLAILLLRPRDGSAGDPPSPPTAATAARSPATLLHGVVAAEIPSDCVACDFCTMTRRRHAAGISLLFRRSVPTISTLTAPEPKPPPSVVFFHYGSGARAGSGRRRFRRLTWAANNNVENRSDLNDSSLESSECQNGTVDGPVDEQKVSGDSLAVSDSNGTMKEKFELIKNLQIGLKEGAAP</sequence>
<dbReference type="EMBL" id="CM056816">
    <property type="protein sequence ID" value="KAJ8632430.1"/>
    <property type="molecule type" value="Genomic_DNA"/>
</dbReference>